<reference evidence="3 4" key="1">
    <citation type="journal article" date="2021" name="DNA Res.">
        <title>Genome analysis of Candida subhashii reveals its hybrid nature and dual mitochondrial genome conformations.</title>
        <authorList>
            <person name="Mixao V."/>
            <person name="Hegedusova E."/>
            <person name="Saus E."/>
            <person name="Pryszcz L.P."/>
            <person name="Cillingova A."/>
            <person name="Nosek J."/>
            <person name="Gabaldon T."/>
        </authorList>
    </citation>
    <scope>NUCLEOTIDE SEQUENCE [LARGE SCALE GENOMIC DNA]</scope>
    <source>
        <strain evidence="3 4">CBS 10753</strain>
    </source>
</reference>
<feature type="compositionally biased region" description="Polar residues" evidence="2">
    <location>
        <begin position="1"/>
        <end position="24"/>
    </location>
</feature>
<feature type="compositionally biased region" description="Polar residues" evidence="2">
    <location>
        <begin position="37"/>
        <end position="58"/>
    </location>
</feature>
<evidence type="ECO:0000256" key="2">
    <source>
        <dbReference type="SAM" id="MobiDB-lite"/>
    </source>
</evidence>
<evidence type="ECO:0000313" key="3">
    <source>
        <dbReference type="EMBL" id="KAG7663904.1"/>
    </source>
</evidence>
<protein>
    <submittedName>
        <fullName evidence="3">Uncharacterized protein</fullName>
    </submittedName>
</protein>
<dbReference type="OrthoDB" id="5407351at2759"/>
<organism evidence="3 4">
    <name type="scientific">[Candida] subhashii</name>
    <dbReference type="NCBI Taxonomy" id="561895"/>
    <lineage>
        <taxon>Eukaryota</taxon>
        <taxon>Fungi</taxon>
        <taxon>Dikarya</taxon>
        <taxon>Ascomycota</taxon>
        <taxon>Saccharomycotina</taxon>
        <taxon>Pichiomycetes</taxon>
        <taxon>Debaryomycetaceae</taxon>
        <taxon>Spathaspora</taxon>
    </lineage>
</organism>
<evidence type="ECO:0000313" key="4">
    <source>
        <dbReference type="Proteomes" id="UP000694255"/>
    </source>
</evidence>
<evidence type="ECO:0000256" key="1">
    <source>
        <dbReference type="SAM" id="Coils"/>
    </source>
</evidence>
<keyword evidence="4" id="KW-1185">Reference proteome</keyword>
<dbReference type="RefSeq" id="XP_049264136.1">
    <property type="nucleotide sequence ID" value="XM_049406359.1"/>
</dbReference>
<sequence length="426" mass="48882">MEANCGPSSALQNLSKHTQRDNSLQRQHHQPQPQQQNSIQNFRSTNGDSRLNNDFQRFNNGNEFANAFMNQMNTKPGFPQQQQQPSSIPQQIQQTGWVNDFSNLSINKPTPQIMAQNIPAQQNSDWHQQFIQNQQTSMVSQQQQQENMQYQMTPNYALGQGFRMNMRTDLSTPVYAQQSEHQEIHKIEQQQKQFENEFDAIEKELQNQHQQQEHTIQIDDPDKEKFAETARQVEQSMNNINSQNMEMKDKFQNSDFLKLMKSIGNRQVELEGDKLVDVMSGDDIRTTGLGSANQSAQVSGTTTLLDNHGIVHNPMFDDDGMTIQPVPILAPQAVDPELAHEQKQDLSQENRLPDPLAHIQDGQLGGDILDPFSAARIVSGGQVNMQDWLDDSDDDEYMYKVPSRGRIVDKAWQEVFDDYRHDDDFH</sequence>
<keyword evidence="1" id="KW-0175">Coiled coil</keyword>
<feature type="coiled-coil region" evidence="1">
    <location>
        <begin position="177"/>
        <end position="250"/>
    </location>
</feature>
<dbReference type="Proteomes" id="UP000694255">
    <property type="component" value="Unassembled WGS sequence"/>
</dbReference>
<dbReference type="GeneID" id="73469393"/>
<dbReference type="AlphaFoldDB" id="A0A8J5V0I7"/>
<feature type="region of interest" description="Disordered" evidence="2">
    <location>
        <begin position="1"/>
        <end position="58"/>
    </location>
</feature>
<name>A0A8J5V0I7_9ASCO</name>
<gene>
    <name evidence="3" type="ORF">J8A68_002592</name>
</gene>
<comment type="caution">
    <text evidence="3">The sequence shown here is derived from an EMBL/GenBank/DDBJ whole genome shotgun (WGS) entry which is preliminary data.</text>
</comment>
<dbReference type="EMBL" id="JAGSYN010000114">
    <property type="protein sequence ID" value="KAG7663904.1"/>
    <property type="molecule type" value="Genomic_DNA"/>
</dbReference>
<proteinExistence type="predicted"/>
<accession>A0A8J5V0I7</accession>